<dbReference type="AlphaFoldDB" id="A0A6N2CI70"/>
<dbReference type="InterPro" id="IPR013187">
    <property type="entry name" value="F-box-assoc_dom_typ3"/>
</dbReference>
<feature type="compositionally biased region" description="Low complexity" evidence="1">
    <location>
        <begin position="145"/>
        <end position="158"/>
    </location>
</feature>
<dbReference type="EMBL" id="RXGB01000001">
    <property type="protein sequence ID" value="TMX05918.1"/>
    <property type="molecule type" value="Genomic_DNA"/>
</dbReference>
<comment type="caution">
    <text evidence="3">The sequence shown here is derived from an EMBL/GenBank/DDBJ whole genome shotgun (WGS) entry which is preliminary data.</text>
</comment>
<evidence type="ECO:0000313" key="3">
    <source>
        <dbReference type="EMBL" id="TMX05918.1"/>
    </source>
</evidence>
<gene>
    <name evidence="3" type="ORF">EJD97_000052</name>
</gene>
<proteinExistence type="predicted"/>
<organism evidence="3">
    <name type="scientific">Solanum chilense</name>
    <name type="common">Tomato</name>
    <name type="synonym">Lycopersicon chilense</name>
    <dbReference type="NCBI Taxonomy" id="4083"/>
    <lineage>
        <taxon>Eukaryota</taxon>
        <taxon>Viridiplantae</taxon>
        <taxon>Streptophyta</taxon>
        <taxon>Embryophyta</taxon>
        <taxon>Tracheophyta</taxon>
        <taxon>Spermatophyta</taxon>
        <taxon>Magnoliopsida</taxon>
        <taxon>eudicotyledons</taxon>
        <taxon>Gunneridae</taxon>
        <taxon>Pentapetalae</taxon>
        <taxon>asterids</taxon>
        <taxon>lamiids</taxon>
        <taxon>Solanales</taxon>
        <taxon>Solanaceae</taxon>
        <taxon>Solanoideae</taxon>
        <taxon>Solaneae</taxon>
        <taxon>Solanum</taxon>
        <taxon>Solanum subgen. Lycopersicon</taxon>
    </lineage>
</organism>
<dbReference type="InterPro" id="IPR050796">
    <property type="entry name" value="SCF_F-box_component"/>
</dbReference>
<protein>
    <recommendedName>
        <fullName evidence="2">F-box associated beta-propeller type 3 domain-containing protein</fullName>
    </recommendedName>
</protein>
<reference evidence="3" key="1">
    <citation type="submission" date="2019-05" db="EMBL/GenBank/DDBJ databases">
        <title>The de novo reference genome and transcriptome assemblies of the wild tomato species Solanum chilense.</title>
        <authorList>
            <person name="Stam R."/>
            <person name="Nosenko T."/>
            <person name="Hoerger A.C."/>
            <person name="Stephan W."/>
            <person name="Seidel M.A."/>
            <person name="Kuhn J.M.M."/>
            <person name="Haberer G."/>
            <person name="Tellier A."/>
        </authorList>
    </citation>
    <scope>NUCLEOTIDE SEQUENCE</scope>
    <source>
        <tissue evidence="3">Mature leaves</tissue>
    </source>
</reference>
<feature type="region of interest" description="Disordered" evidence="1">
    <location>
        <begin position="145"/>
        <end position="167"/>
    </location>
</feature>
<accession>A0A6N2CI70</accession>
<dbReference type="PANTHER" id="PTHR31672:SF13">
    <property type="entry name" value="F-BOX PROTEIN CPR30-LIKE"/>
    <property type="match status" value="1"/>
</dbReference>
<dbReference type="PANTHER" id="PTHR31672">
    <property type="entry name" value="BNACNNG10540D PROTEIN"/>
    <property type="match status" value="1"/>
</dbReference>
<dbReference type="NCBIfam" id="TIGR01640">
    <property type="entry name" value="F_box_assoc_1"/>
    <property type="match status" value="1"/>
</dbReference>
<feature type="domain" description="F-box associated beta-propeller type 3" evidence="2">
    <location>
        <begin position="102"/>
        <end position="321"/>
    </location>
</feature>
<sequence>CMFFFPFPLIIRLSSSVLICSLFFGIFLHGGNTYEHSYQKHLNHAKNQASSQKLLSLHCHPKDADDNRLYFYSSSLSLVQLVKDYRIVDCPPNSNPSYGAVVYCSFDGLFLIGIWNKRYVEQPKVLLIWNPSTRESTLLPHSRYYYSSDSSSSSSDCSSDYEDSDDNDLRSTYGLAYDSISDDYKVFRLVLSFDGQNENEIFALKKGSWRIIDETSSSGMTDCSMYSGGEFLPFVDGSFHWLGISSKKLYVVSFNISSEVYGEISLPDFVCFLTISRWSKHKIEVDVGVSVLGGRLSFYYKDDKFFNLWMMKDGPGTWMKLFTIPSSKIYRVIPTYMFSDNQVLLCFKLDWIIMSRFVYRLISFGLFGLTNQIWPLDCDDIDIDAITIDKDIGIVYNGIVYTESLISPGLGLGV</sequence>
<feature type="non-terminal residue" evidence="3">
    <location>
        <position position="1"/>
    </location>
</feature>
<name>A0A6N2CI70_SOLCI</name>
<dbReference type="Pfam" id="PF08268">
    <property type="entry name" value="FBA_3"/>
    <property type="match status" value="1"/>
</dbReference>
<evidence type="ECO:0000256" key="1">
    <source>
        <dbReference type="SAM" id="MobiDB-lite"/>
    </source>
</evidence>
<dbReference type="InterPro" id="IPR017451">
    <property type="entry name" value="F-box-assoc_interact_dom"/>
</dbReference>
<evidence type="ECO:0000259" key="2">
    <source>
        <dbReference type="Pfam" id="PF08268"/>
    </source>
</evidence>